<dbReference type="EMBL" id="JABURY010000013">
    <property type="protein sequence ID" value="MBC9130752.1"/>
    <property type="molecule type" value="Genomic_DNA"/>
</dbReference>
<reference evidence="1 2" key="1">
    <citation type="submission" date="2020-06" db="EMBL/GenBank/DDBJ databases">
        <title>Frischella cerana isolated from Apis cerana gut homogenate.</title>
        <authorList>
            <person name="Wolter L.A."/>
            <person name="Suenami S."/>
            <person name="Miyazaki R."/>
        </authorList>
    </citation>
    <scope>NUCLEOTIDE SEQUENCE [LARGE SCALE GENOMIC DNA]</scope>
    <source>
        <strain evidence="1 2">Ac13</strain>
    </source>
</reference>
<evidence type="ECO:0000313" key="2">
    <source>
        <dbReference type="Proteomes" id="UP000651208"/>
    </source>
</evidence>
<protein>
    <submittedName>
        <fullName evidence="1">Uncharacterized protein</fullName>
    </submittedName>
</protein>
<dbReference type="RefSeq" id="WP_187755199.1">
    <property type="nucleotide sequence ID" value="NZ_JABURY010000013.1"/>
</dbReference>
<evidence type="ECO:0000313" key="1">
    <source>
        <dbReference type="EMBL" id="MBC9130752.1"/>
    </source>
</evidence>
<dbReference type="Proteomes" id="UP000651208">
    <property type="component" value="Unassembled WGS sequence"/>
</dbReference>
<accession>A0ABR7QX22</accession>
<comment type="caution">
    <text evidence="1">The sequence shown here is derived from an EMBL/GenBank/DDBJ whole genome shotgun (WGS) entry which is preliminary data.</text>
</comment>
<proteinExistence type="predicted"/>
<gene>
    <name evidence="1" type="ORF">FcAc13_05440</name>
</gene>
<name>A0ABR7QX22_9GAMM</name>
<organism evidence="1 2">
    <name type="scientific">Frischella japonica</name>
    <dbReference type="NCBI Taxonomy" id="2741544"/>
    <lineage>
        <taxon>Bacteria</taxon>
        <taxon>Pseudomonadati</taxon>
        <taxon>Pseudomonadota</taxon>
        <taxon>Gammaproteobacteria</taxon>
        <taxon>Orbales</taxon>
        <taxon>Orbaceae</taxon>
        <taxon>Frischella</taxon>
    </lineage>
</organism>
<keyword evidence="2" id="KW-1185">Reference proteome</keyword>
<sequence>MSRIIKKNNIWYFDDYFDYLNKNEKQIPENTKYFILDHERYLIRGEKTLYDSYFKSLKYSIGIGKKKDLLSIIFTNAFNTKKYCFEFQNVIEIKLNCDLAYLKSSYLLIHQFSINKDNSYKYEFIFTDRSKIILKFKNISIKEEDISNYE</sequence>